<dbReference type="KEGG" id="cci:CC1G_13041"/>
<dbReference type="HOGENOM" id="CLU_1594440_0_0_1"/>
<name>A8N6R0_COPC7</name>
<dbReference type="VEuPathDB" id="FungiDB:CC1G_13041"/>
<gene>
    <name evidence="1" type="ORF">CC1G_13041</name>
</gene>
<organism evidence="1 2">
    <name type="scientific">Coprinopsis cinerea (strain Okayama-7 / 130 / ATCC MYA-4618 / FGSC 9003)</name>
    <name type="common">Inky cap fungus</name>
    <name type="synonym">Hormographiella aspergillata</name>
    <dbReference type="NCBI Taxonomy" id="240176"/>
    <lineage>
        <taxon>Eukaryota</taxon>
        <taxon>Fungi</taxon>
        <taxon>Dikarya</taxon>
        <taxon>Basidiomycota</taxon>
        <taxon>Agaricomycotina</taxon>
        <taxon>Agaricomycetes</taxon>
        <taxon>Agaricomycetidae</taxon>
        <taxon>Agaricales</taxon>
        <taxon>Agaricineae</taxon>
        <taxon>Psathyrellaceae</taxon>
        <taxon>Coprinopsis</taxon>
    </lineage>
</organism>
<evidence type="ECO:0000313" key="1">
    <source>
        <dbReference type="EMBL" id="EAU91300.2"/>
    </source>
</evidence>
<evidence type="ECO:0000313" key="2">
    <source>
        <dbReference type="Proteomes" id="UP000001861"/>
    </source>
</evidence>
<comment type="caution">
    <text evidence="1">The sequence shown here is derived from an EMBL/GenBank/DDBJ whole genome shotgun (WGS) entry which is preliminary data.</text>
</comment>
<protein>
    <submittedName>
        <fullName evidence="1">Uncharacterized protein</fullName>
    </submittedName>
</protein>
<dbReference type="GeneID" id="6006956"/>
<dbReference type="Proteomes" id="UP000001861">
    <property type="component" value="Unassembled WGS sequence"/>
</dbReference>
<proteinExistence type="predicted"/>
<dbReference type="EMBL" id="AACS02000003">
    <property type="protein sequence ID" value="EAU91300.2"/>
    <property type="molecule type" value="Genomic_DNA"/>
</dbReference>
<sequence>MSSTIDAVFQEHASFDPEVSSALPPPAKAIPPAVWDNMKRTYVGDNANITRGLHKLTGLHLRLRAIIPLASLRSIRRRLSSLSLSCIPSVVSTLRVMFLALKVFMEFCGDKDVDLAVPAEVSCHLAWSGAAVNTPVVPLPAGADPFDISSAYRATKKMGVRAISKGL</sequence>
<dbReference type="InParanoid" id="A8N6R0"/>
<dbReference type="RefSeq" id="XP_001830516.2">
    <property type="nucleotide sequence ID" value="XM_001830464.2"/>
</dbReference>
<reference evidence="1 2" key="1">
    <citation type="journal article" date="2010" name="Proc. Natl. Acad. Sci. U.S.A.">
        <title>Insights into evolution of multicellular fungi from the assembled chromosomes of the mushroom Coprinopsis cinerea (Coprinus cinereus).</title>
        <authorList>
            <person name="Stajich J.E."/>
            <person name="Wilke S.K."/>
            <person name="Ahren D."/>
            <person name="Au C.H."/>
            <person name="Birren B.W."/>
            <person name="Borodovsky M."/>
            <person name="Burns C."/>
            <person name="Canback B."/>
            <person name="Casselton L.A."/>
            <person name="Cheng C.K."/>
            <person name="Deng J."/>
            <person name="Dietrich F.S."/>
            <person name="Fargo D.C."/>
            <person name="Farman M.L."/>
            <person name="Gathman A.C."/>
            <person name="Goldberg J."/>
            <person name="Guigo R."/>
            <person name="Hoegger P.J."/>
            <person name="Hooker J.B."/>
            <person name="Huggins A."/>
            <person name="James T.Y."/>
            <person name="Kamada T."/>
            <person name="Kilaru S."/>
            <person name="Kodira C."/>
            <person name="Kues U."/>
            <person name="Kupfer D."/>
            <person name="Kwan H.S."/>
            <person name="Lomsadze A."/>
            <person name="Li W."/>
            <person name="Lilly W.W."/>
            <person name="Ma L.J."/>
            <person name="Mackey A.J."/>
            <person name="Manning G."/>
            <person name="Martin F."/>
            <person name="Muraguchi H."/>
            <person name="Natvig D.O."/>
            <person name="Palmerini H."/>
            <person name="Ramesh M.A."/>
            <person name="Rehmeyer C.J."/>
            <person name="Roe B.A."/>
            <person name="Shenoy N."/>
            <person name="Stanke M."/>
            <person name="Ter-Hovhannisyan V."/>
            <person name="Tunlid A."/>
            <person name="Velagapudi R."/>
            <person name="Vision T.J."/>
            <person name="Zeng Q."/>
            <person name="Zolan M.E."/>
            <person name="Pukkila P.J."/>
        </authorList>
    </citation>
    <scope>NUCLEOTIDE SEQUENCE [LARGE SCALE GENOMIC DNA]</scope>
    <source>
        <strain evidence="2">Okayama-7 / 130 / ATCC MYA-4618 / FGSC 9003</strain>
    </source>
</reference>
<dbReference type="AlphaFoldDB" id="A8N6R0"/>
<keyword evidence="2" id="KW-1185">Reference proteome</keyword>
<accession>A8N6R0</accession>